<protein>
    <submittedName>
        <fullName evidence="1">Uncharacterized protein</fullName>
    </submittedName>
</protein>
<gene>
    <name evidence="1" type="ORF">ATANTOWER_000795</name>
</gene>
<sequence>MRRLRRERRQGIQQHPHNVKIAANTAKEIITDDTITLYFPNTSSQESHIEVSTPECSFILSFRDLKPSMALVRLPSKAVLLGMNVQHCSPKIAQTPPFSANNMSKAILFWNAIREVEANWSWTASNLLCVQFPSFWTL</sequence>
<comment type="caution">
    <text evidence="1">The sequence shown here is derived from an EMBL/GenBank/DDBJ whole genome shotgun (WGS) entry which is preliminary data.</text>
</comment>
<name>A0ABU7ANN5_9TELE</name>
<accession>A0ABU7ANN5</accession>
<reference evidence="1 2" key="1">
    <citation type="submission" date="2021-07" db="EMBL/GenBank/DDBJ databases">
        <authorList>
            <person name="Palmer J.M."/>
        </authorList>
    </citation>
    <scope>NUCLEOTIDE SEQUENCE [LARGE SCALE GENOMIC DNA]</scope>
    <source>
        <strain evidence="1 2">AT_MEX2019</strain>
        <tissue evidence="1">Muscle</tissue>
    </source>
</reference>
<evidence type="ECO:0000313" key="1">
    <source>
        <dbReference type="EMBL" id="MED6239025.1"/>
    </source>
</evidence>
<organism evidence="1 2">
    <name type="scientific">Ataeniobius toweri</name>
    <dbReference type="NCBI Taxonomy" id="208326"/>
    <lineage>
        <taxon>Eukaryota</taxon>
        <taxon>Metazoa</taxon>
        <taxon>Chordata</taxon>
        <taxon>Craniata</taxon>
        <taxon>Vertebrata</taxon>
        <taxon>Euteleostomi</taxon>
        <taxon>Actinopterygii</taxon>
        <taxon>Neopterygii</taxon>
        <taxon>Teleostei</taxon>
        <taxon>Neoteleostei</taxon>
        <taxon>Acanthomorphata</taxon>
        <taxon>Ovalentaria</taxon>
        <taxon>Atherinomorphae</taxon>
        <taxon>Cyprinodontiformes</taxon>
        <taxon>Goodeidae</taxon>
        <taxon>Ataeniobius</taxon>
    </lineage>
</organism>
<dbReference type="Proteomes" id="UP001345963">
    <property type="component" value="Unassembled WGS sequence"/>
</dbReference>
<evidence type="ECO:0000313" key="2">
    <source>
        <dbReference type="Proteomes" id="UP001345963"/>
    </source>
</evidence>
<keyword evidence="2" id="KW-1185">Reference proteome</keyword>
<dbReference type="EMBL" id="JAHUTI010020747">
    <property type="protein sequence ID" value="MED6239025.1"/>
    <property type="molecule type" value="Genomic_DNA"/>
</dbReference>
<proteinExistence type="predicted"/>